<evidence type="ECO:0000313" key="8">
    <source>
        <dbReference type="EMBL" id="PSK87365.1"/>
    </source>
</evidence>
<dbReference type="SMART" id="SM00897">
    <property type="entry name" value="FIST"/>
    <property type="match status" value="1"/>
</dbReference>
<dbReference type="InterPro" id="IPR019494">
    <property type="entry name" value="FIST_C"/>
</dbReference>
<feature type="domain" description="FIST C-domain" evidence="7">
    <location>
        <begin position="224"/>
        <end position="368"/>
    </location>
</feature>
<dbReference type="InterPro" id="IPR013702">
    <property type="entry name" value="FIST_domain_N"/>
</dbReference>
<evidence type="ECO:0000256" key="3">
    <source>
        <dbReference type="ARBA" id="ARBA00022692"/>
    </source>
</evidence>
<dbReference type="InterPro" id="IPR016741">
    <property type="entry name" value="UCP018953"/>
</dbReference>
<sequence>MARFGDALATGVDLVSAAERAVLSALEPLDGRADLVCFFVSGNDPEEVVLAGERVMALAGDAATLGCSSTGVIGGGRGVEEQGAVSVWAASLPGASLTPFRLDAIPEGDHVTVVGMDEPAPDDTVALLLADPYEFPAQSFMRRSTDVLGGLPIVGGLADGPHGRESVRLFSQGKAVDSGAVGLLLGGESVVGTVISQGCRPIGPSMVVTKVDGSSVLELAGTSAYGKLEDILNALPPEEQDLAANGLHIGVAMDEYADRHDRGDFLIRAVAGADAEAGTLAFSEAVEVGQTVRFQVRDQASADADLLDRLGAFAEDSGERVTAALLFSCNGRGSAMFASADHDVRCVREVLGIGPVSGFFGAGEIGPVAGRNHVHAFTACVLAFGDAPAASASPDAGSGVADTPG</sequence>
<comment type="subcellular location">
    <subcellularLocation>
        <location evidence="1">Cell membrane</location>
        <topology evidence="1">Multi-pass membrane protein</topology>
    </subcellularLocation>
</comment>
<evidence type="ECO:0000256" key="2">
    <source>
        <dbReference type="ARBA" id="ARBA00022475"/>
    </source>
</evidence>
<dbReference type="EMBL" id="PYGA01000032">
    <property type="protein sequence ID" value="PSK87365.1"/>
    <property type="molecule type" value="Genomic_DNA"/>
</dbReference>
<dbReference type="Proteomes" id="UP000240542">
    <property type="component" value="Unassembled WGS sequence"/>
</dbReference>
<dbReference type="Pfam" id="PF08495">
    <property type="entry name" value="FIST"/>
    <property type="match status" value="1"/>
</dbReference>
<keyword evidence="2" id="KW-1003">Cell membrane</keyword>
<organism evidence="8 9">
    <name type="scientific">Murinocardiopsis flavida</name>
    <dbReference type="NCBI Taxonomy" id="645275"/>
    <lineage>
        <taxon>Bacteria</taxon>
        <taxon>Bacillati</taxon>
        <taxon>Actinomycetota</taxon>
        <taxon>Actinomycetes</taxon>
        <taxon>Streptosporangiales</taxon>
        <taxon>Nocardiopsidaceae</taxon>
        <taxon>Murinocardiopsis</taxon>
    </lineage>
</organism>
<dbReference type="Pfam" id="PF10442">
    <property type="entry name" value="FIST_C"/>
    <property type="match status" value="1"/>
</dbReference>
<keyword evidence="4" id="KW-1133">Transmembrane helix</keyword>
<dbReference type="GO" id="GO:0005886">
    <property type="term" value="C:plasma membrane"/>
    <property type="evidence" value="ECO:0007669"/>
    <property type="project" value="UniProtKB-SubCell"/>
</dbReference>
<dbReference type="PANTHER" id="PTHR14939">
    <property type="entry name" value="F-BOX ONLY PROTEIN 22"/>
    <property type="match status" value="1"/>
</dbReference>
<comment type="caution">
    <text evidence="8">The sequence shown here is derived from an EMBL/GenBank/DDBJ whole genome shotgun (WGS) entry which is preliminary data.</text>
</comment>
<name>A0A2P8CQW5_9ACTN</name>
<dbReference type="RefSeq" id="WP_106586587.1">
    <property type="nucleotide sequence ID" value="NZ_PYGA01000032.1"/>
</dbReference>
<keyword evidence="3" id="KW-0812">Transmembrane</keyword>
<keyword evidence="9" id="KW-1185">Reference proteome</keyword>
<evidence type="ECO:0000313" key="9">
    <source>
        <dbReference type="Proteomes" id="UP000240542"/>
    </source>
</evidence>
<reference evidence="8 9" key="1">
    <citation type="submission" date="2018-03" db="EMBL/GenBank/DDBJ databases">
        <title>Genomic Encyclopedia of Archaeal and Bacterial Type Strains, Phase II (KMG-II): from individual species to whole genera.</title>
        <authorList>
            <person name="Goeker M."/>
        </authorList>
    </citation>
    <scope>NUCLEOTIDE SEQUENCE [LARGE SCALE GENOMIC DNA]</scope>
    <source>
        <strain evidence="8 9">DSM 45312</strain>
    </source>
</reference>
<proteinExistence type="predicted"/>
<protein>
    <submittedName>
        <fullName evidence="8">Small ligand-binding sensory domain FIST</fullName>
    </submittedName>
</protein>
<evidence type="ECO:0000256" key="4">
    <source>
        <dbReference type="ARBA" id="ARBA00022989"/>
    </source>
</evidence>
<feature type="domain" description="FIST" evidence="6">
    <location>
        <begin position="32"/>
        <end position="223"/>
    </location>
</feature>
<evidence type="ECO:0000256" key="5">
    <source>
        <dbReference type="ARBA" id="ARBA00023136"/>
    </source>
</evidence>
<gene>
    <name evidence="8" type="ORF">CLV63_13220</name>
</gene>
<dbReference type="OrthoDB" id="9770435at2"/>
<dbReference type="PIRSF" id="PIRSF018953">
    <property type="entry name" value="UCP018953"/>
    <property type="match status" value="1"/>
</dbReference>
<accession>A0A2P8CQW5</accession>
<evidence type="ECO:0000259" key="6">
    <source>
        <dbReference type="SMART" id="SM00897"/>
    </source>
</evidence>
<keyword evidence="5" id="KW-0472">Membrane</keyword>
<evidence type="ECO:0000259" key="7">
    <source>
        <dbReference type="SMART" id="SM01204"/>
    </source>
</evidence>
<dbReference type="SMART" id="SM01204">
    <property type="entry name" value="FIST_C"/>
    <property type="match status" value="1"/>
</dbReference>
<evidence type="ECO:0000256" key="1">
    <source>
        <dbReference type="ARBA" id="ARBA00004651"/>
    </source>
</evidence>
<dbReference type="PANTHER" id="PTHR14939:SF5">
    <property type="entry name" value="F-BOX ONLY PROTEIN 22"/>
    <property type="match status" value="1"/>
</dbReference>
<dbReference type="AlphaFoldDB" id="A0A2P8CQW5"/>